<dbReference type="EMBL" id="JACGXL010000001">
    <property type="protein sequence ID" value="MBA8885986.1"/>
    <property type="molecule type" value="Genomic_DNA"/>
</dbReference>
<protein>
    <submittedName>
        <fullName evidence="1">Putative aminopeptidase</fullName>
    </submittedName>
</protein>
<dbReference type="InterPro" id="IPR014553">
    <property type="entry name" value="Aminopept"/>
</dbReference>
<keyword evidence="1" id="KW-0645">Protease</keyword>
<evidence type="ECO:0000313" key="2">
    <source>
        <dbReference type="Proteomes" id="UP000550401"/>
    </source>
</evidence>
<proteinExistence type="predicted"/>
<accession>A0A839EU90</accession>
<organism evidence="1 2">
    <name type="scientific">Dokdonella fugitiva</name>
    <dbReference type="NCBI Taxonomy" id="328517"/>
    <lineage>
        <taxon>Bacteria</taxon>
        <taxon>Pseudomonadati</taxon>
        <taxon>Pseudomonadota</taxon>
        <taxon>Gammaproteobacteria</taxon>
        <taxon>Lysobacterales</taxon>
        <taxon>Rhodanobacteraceae</taxon>
        <taxon>Dokdonella</taxon>
    </lineage>
</organism>
<evidence type="ECO:0000313" key="1">
    <source>
        <dbReference type="EMBL" id="MBA8885986.1"/>
    </source>
</evidence>
<keyword evidence="2" id="KW-1185">Reference proteome</keyword>
<dbReference type="PIRSF" id="PIRSF029285">
    <property type="entry name" value="Aminopept"/>
    <property type="match status" value="1"/>
</dbReference>
<dbReference type="GO" id="GO:0004177">
    <property type="term" value="F:aminopeptidase activity"/>
    <property type="evidence" value="ECO:0007669"/>
    <property type="project" value="UniProtKB-KW"/>
</dbReference>
<sequence length="367" mass="40894">MARPPTAARRFAARVAPGLARLLLLFVVAAAGGCASLRYYAHVAHGQVALLAGREPIERAIGDARLDGTVRERLRGALAARRFASDRLALPRNRSYTSYVQLDRPFVTWSVFAAAEFSVEPLTHCFPFAGCVAYRGYFDRAHADRAAKELGRQGYETAVRGVAAYSTLGWFADPIVSSMLRGGDDELDRVVFHELAHQLLYVPGDTAFNESYASFVADEGLREWRLANGRSAADDEAAHDDAFTRLVLGLREQLRTLYASSQDDVAKRQGKAAAIDAFRRHYAELRDREWNGDHSYDAWVAAPINNANLVPFGLYDRWLGAFAALFADSGNDWTAFHARVRDLARVPQNERDRRLTALQVRPDERVH</sequence>
<gene>
    <name evidence="1" type="ORF">FHW12_000177</name>
</gene>
<reference evidence="1 2" key="1">
    <citation type="submission" date="2020-07" db="EMBL/GenBank/DDBJ databases">
        <title>Genomic Encyclopedia of Type Strains, Phase IV (KMG-V): Genome sequencing to study the core and pangenomes of soil and plant-associated prokaryotes.</title>
        <authorList>
            <person name="Whitman W."/>
        </authorList>
    </citation>
    <scope>NUCLEOTIDE SEQUENCE [LARGE SCALE GENOMIC DNA]</scope>
    <source>
        <strain evidence="1 2">RH2WT43</strain>
    </source>
</reference>
<name>A0A839EU90_9GAMM</name>
<keyword evidence="1" id="KW-0378">Hydrolase</keyword>
<dbReference type="PROSITE" id="PS51257">
    <property type="entry name" value="PROKAR_LIPOPROTEIN"/>
    <property type="match status" value="1"/>
</dbReference>
<keyword evidence="1" id="KW-0031">Aminopeptidase</keyword>
<dbReference type="Pfam" id="PF10023">
    <property type="entry name" value="Aminopep"/>
    <property type="match status" value="1"/>
</dbReference>
<dbReference type="RefSeq" id="WP_182529108.1">
    <property type="nucleotide sequence ID" value="NZ_JACGXL010000001.1"/>
</dbReference>
<comment type="caution">
    <text evidence="1">The sequence shown here is derived from an EMBL/GenBank/DDBJ whole genome shotgun (WGS) entry which is preliminary data.</text>
</comment>
<dbReference type="Proteomes" id="UP000550401">
    <property type="component" value="Unassembled WGS sequence"/>
</dbReference>
<dbReference type="AlphaFoldDB" id="A0A839EU90"/>